<dbReference type="EMBL" id="CM045767">
    <property type="protein sequence ID" value="KAI7996581.1"/>
    <property type="molecule type" value="Genomic_DNA"/>
</dbReference>
<gene>
    <name evidence="1" type="ORF">LOK49_LG10G01070</name>
</gene>
<comment type="caution">
    <text evidence="1">The sequence shown here is derived from an EMBL/GenBank/DDBJ whole genome shotgun (WGS) entry which is preliminary data.</text>
</comment>
<organism evidence="1 2">
    <name type="scientific">Camellia lanceoleosa</name>
    <dbReference type="NCBI Taxonomy" id="1840588"/>
    <lineage>
        <taxon>Eukaryota</taxon>
        <taxon>Viridiplantae</taxon>
        <taxon>Streptophyta</taxon>
        <taxon>Embryophyta</taxon>
        <taxon>Tracheophyta</taxon>
        <taxon>Spermatophyta</taxon>
        <taxon>Magnoliopsida</taxon>
        <taxon>eudicotyledons</taxon>
        <taxon>Gunneridae</taxon>
        <taxon>Pentapetalae</taxon>
        <taxon>asterids</taxon>
        <taxon>Ericales</taxon>
        <taxon>Theaceae</taxon>
        <taxon>Camellia</taxon>
    </lineage>
</organism>
<evidence type="ECO:0000313" key="1">
    <source>
        <dbReference type="EMBL" id="KAI7996581.1"/>
    </source>
</evidence>
<sequence>MSLLYADTNGKQLVEATDMSNTVDLGSGGSELIITRRSDGEYQPKCLDLVNICAYYRQKPRPSPTNGIAITLASSAIKGADGEDEGYEGDEPIRVEAMRSKMGMKSNVIRNLPKNVTY</sequence>
<accession>A0ACC0G651</accession>
<dbReference type="Proteomes" id="UP001060215">
    <property type="component" value="Chromosome 10"/>
</dbReference>
<protein>
    <submittedName>
        <fullName evidence="1">Uncharacterized protein</fullName>
    </submittedName>
</protein>
<reference evidence="1 2" key="1">
    <citation type="journal article" date="2022" name="Plant J.">
        <title>Chromosome-level genome of Camellia lanceoleosa provides a valuable resource for understanding genome evolution and self-incompatibility.</title>
        <authorList>
            <person name="Gong W."/>
            <person name="Xiao S."/>
            <person name="Wang L."/>
            <person name="Liao Z."/>
            <person name="Chang Y."/>
            <person name="Mo W."/>
            <person name="Hu G."/>
            <person name="Li W."/>
            <person name="Zhao G."/>
            <person name="Zhu H."/>
            <person name="Hu X."/>
            <person name="Ji K."/>
            <person name="Xiang X."/>
            <person name="Song Q."/>
            <person name="Yuan D."/>
            <person name="Jin S."/>
            <person name="Zhang L."/>
        </authorList>
    </citation>
    <scope>NUCLEOTIDE SEQUENCE [LARGE SCALE GENOMIC DNA]</scope>
    <source>
        <strain evidence="1">SQ_2022a</strain>
    </source>
</reference>
<proteinExistence type="predicted"/>
<keyword evidence="2" id="KW-1185">Reference proteome</keyword>
<evidence type="ECO:0000313" key="2">
    <source>
        <dbReference type="Proteomes" id="UP001060215"/>
    </source>
</evidence>
<name>A0ACC0G651_9ERIC</name>